<sequence>MSDYFSNRFILQTAYLSICQSFINALCTFAQSSEFLTICLILLTRHHPLMCDAVRKKYSAMRQSLDRYRVELSNLLKEEITIDEKRLIIGPKSATIESYESTKTTDPMFHEC</sequence>
<organism evidence="1 2">
    <name type="scientific">Paragonimus westermani</name>
    <dbReference type="NCBI Taxonomy" id="34504"/>
    <lineage>
        <taxon>Eukaryota</taxon>
        <taxon>Metazoa</taxon>
        <taxon>Spiralia</taxon>
        <taxon>Lophotrochozoa</taxon>
        <taxon>Platyhelminthes</taxon>
        <taxon>Trematoda</taxon>
        <taxon>Digenea</taxon>
        <taxon>Plagiorchiida</taxon>
        <taxon>Troglotremata</taxon>
        <taxon>Troglotrematidae</taxon>
        <taxon>Paragonimus</taxon>
    </lineage>
</organism>
<keyword evidence="2" id="KW-1185">Reference proteome</keyword>
<protein>
    <submittedName>
        <fullName evidence="1">Uncharacterized protein</fullName>
    </submittedName>
</protein>
<gene>
    <name evidence="1" type="ORF">DEA37_0005611</name>
</gene>
<evidence type="ECO:0000313" key="1">
    <source>
        <dbReference type="EMBL" id="KAA3671260.1"/>
    </source>
</evidence>
<reference evidence="1 2" key="1">
    <citation type="journal article" date="2019" name="Gigascience">
        <title>Whole-genome sequence of the oriental lung fluke Paragonimus westermani.</title>
        <authorList>
            <person name="Oey H."/>
            <person name="Zakrzewski M."/>
            <person name="Narain K."/>
            <person name="Devi K.R."/>
            <person name="Agatsuma T."/>
            <person name="Nawaratna S."/>
            <person name="Gobert G.N."/>
            <person name="Jones M.K."/>
            <person name="Ragan M.A."/>
            <person name="McManus D.P."/>
            <person name="Krause L."/>
        </authorList>
    </citation>
    <scope>NUCLEOTIDE SEQUENCE [LARGE SCALE GENOMIC DNA]</scope>
    <source>
        <strain evidence="1 2">IND2009</strain>
    </source>
</reference>
<dbReference type="AlphaFoldDB" id="A0A5J4N788"/>
<accession>A0A5J4N788</accession>
<proteinExistence type="predicted"/>
<name>A0A5J4N788_9TREM</name>
<dbReference type="EMBL" id="QNGE01006870">
    <property type="protein sequence ID" value="KAA3671260.1"/>
    <property type="molecule type" value="Genomic_DNA"/>
</dbReference>
<dbReference type="Proteomes" id="UP000324629">
    <property type="component" value="Unassembled WGS sequence"/>
</dbReference>
<evidence type="ECO:0000313" key="2">
    <source>
        <dbReference type="Proteomes" id="UP000324629"/>
    </source>
</evidence>
<comment type="caution">
    <text evidence="1">The sequence shown here is derived from an EMBL/GenBank/DDBJ whole genome shotgun (WGS) entry which is preliminary data.</text>
</comment>